<dbReference type="InterPro" id="IPR025419">
    <property type="entry name" value="DUF4142"/>
</dbReference>
<dbReference type="RefSeq" id="WP_130856351.1">
    <property type="nucleotide sequence ID" value="NZ_JBHLWO010000001.1"/>
</dbReference>
<dbReference type="InterPro" id="IPR012347">
    <property type="entry name" value="Ferritin-like"/>
</dbReference>
<comment type="caution">
    <text evidence="3">The sequence shown here is derived from an EMBL/GenBank/DDBJ whole genome shotgun (WGS) entry which is preliminary data.</text>
</comment>
<accession>A0ABV6HHX2</accession>
<evidence type="ECO:0000256" key="1">
    <source>
        <dbReference type="SAM" id="SignalP"/>
    </source>
</evidence>
<proteinExistence type="predicted"/>
<dbReference type="PANTHER" id="PTHR38593">
    <property type="entry name" value="BLR2558 PROTEIN"/>
    <property type="match status" value="1"/>
</dbReference>
<keyword evidence="4" id="KW-1185">Reference proteome</keyword>
<gene>
    <name evidence="3" type="ORF">ACFFI0_08315</name>
</gene>
<organism evidence="3 4">
    <name type="scientific">Olivibacter oleidegradans</name>
    <dbReference type="NCBI Taxonomy" id="760123"/>
    <lineage>
        <taxon>Bacteria</taxon>
        <taxon>Pseudomonadati</taxon>
        <taxon>Bacteroidota</taxon>
        <taxon>Sphingobacteriia</taxon>
        <taxon>Sphingobacteriales</taxon>
        <taxon>Sphingobacteriaceae</taxon>
        <taxon>Olivibacter</taxon>
    </lineage>
</organism>
<evidence type="ECO:0000259" key="2">
    <source>
        <dbReference type="Pfam" id="PF13628"/>
    </source>
</evidence>
<reference evidence="3 4" key="1">
    <citation type="submission" date="2024-09" db="EMBL/GenBank/DDBJ databases">
        <authorList>
            <person name="Sun Q."/>
            <person name="Mori K."/>
        </authorList>
    </citation>
    <scope>NUCLEOTIDE SEQUENCE [LARGE SCALE GENOMIC DNA]</scope>
    <source>
        <strain evidence="3 4">CCM 7765</strain>
    </source>
</reference>
<dbReference type="PANTHER" id="PTHR38593:SF1">
    <property type="entry name" value="BLR2558 PROTEIN"/>
    <property type="match status" value="1"/>
</dbReference>
<dbReference type="Gene3D" id="1.20.1260.10">
    <property type="match status" value="1"/>
</dbReference>
<keyword evidence="1" id="KW-0732">Signal</keyword>
<name>A0ABV6HHX2_9SPHI</name>
<dbReference type="PROSITE" id="PS51257">
    <property type="entry name" value="PROKAR_LIPOPROTEIN"/>
    <property type="match status" value="1"/>
</dbReference>
<evidence type="ECO:0000313" key="4">
    <source>
        <dbReference type="Proteomes" id="UP001589774"/>
    </source>
</evidence>
<feature type="chain" id="PRO_5045690830" evidence="1">
    <location>
        <begin position="21"/>
        <end position="176"/>
    </location>
</feature>
<protein>
    <submittedName>
        <fullName evidence="3">DUF4142 domain-containing protein</fullName>
    </submittedName>
</protein>
<feature type="domain" description="DUF4142" evidence="2">
    <location>
        <begin position="33"/>
        <end position="170"/>
    </location>
</feature>
<evidence type="ECO:0000313" key="3">
    <source>
        <dbReference type="EMBL" id="MFC0318311.1"/>
    </source>
</evidence>
<feature type="signal peptide" evidence="1">
    <location>
        <begin position="1"/>
        <end position="20"/>
    </location>
</feature>
<sequence>MKKYLIFAFVYLTISHFVLSCSDDDDTNPVMMDNQTFVSTAASSNQFEIMAGAQAVEKGSAEAVRSYGEHMVNDHGKAGEELKAIAETQGFTVPMELAAKEKANLDQLTPLTGEAFDKAFAQIMVKSHEEAVLLFSEAASQSGVPNSALRTWANEKLPTLEAHLEDAKALNTQINP</sequence>
<dbReference type="Proteomes" id="UP001589774">
    <property type="component" value="Unassembled WGS sequence"/>
</dbReference>
<dbReference type="Pfam" id="PF13628">
    <property type="entry name" value="DUF4142"/>
    <property type="match status" value="1"/>
</dbReference>
<dbReference type="EMBL" id="JBHLWO010000001">
    <property type="protein sequence ID" value="MFC0318311.1"/>
    <property type="molecule type" value="Genomic_DNA"/>
</dbReference>